<evidence type="ECO:0000256" key="23">
    <source>
        <dbReference type="ARBA" id="ARBA00048237"/>
    </source>
</evidence>
<dbReference type="EC" id="1.1.1.100" evidence="3"/>
<dbReference type="GO" id="GO:0004316">
    <property type="term" value="F:3-oxoacyl-[acyl-carrier-protein] reductase (NADPH) activity"/>
    <property type="evidence" value="ECO:0007669"/>
    <property type="project" value="UniProtKB-EC"/>
</dbReference>
<keyword evidence="15" id="KW-0560">Oxidoreductase</keyword>
<evidence type="ECO:0000256" key="16">
    <source>
        <dbReference type="ARBA" id="ARBA00023026"/>
    </source>
</evidence>
<proteinExistence type="inferred from homology"/>
<feature type="domain" description="Ketosynthase family 3 (KS3)" evidence="28">
    <location>
        <begin position="3173"/>
        <end position="3707"/>
    </location>
</feature>
<keyword evidence="16" id="KW-0843">Virulence</keyword>
<keyword evidence="20" id="KW-0456">Lyase</keyword>
<comment type="catalytic activity">
    <reaction evidence="23">
        <text>acetyl-CoA + n malonyl-CoA + 2n NADPH + 4n H(+) = a long-chain-acyl-CoA + n CoA + n CO2 + 2n NADP(+).</text>
        <dbReference type="EC" id="2.3.1.86"/>
    </reaction>
</comment>
<evidence type="ECO:0000256" key="19">
    <source>
        <dbReference type="ARBA" id="ARBA00023160"/>
    </source>
</evidence>
<dbReference type="CDD" id="cd00828">
    <property type="entry name" value="elong_cond_enzymes"/>
    <property type="match status" value="1"/>
</dbReference>
<dbReference type="Gene3D" id="6.20.240.10">
    <property type="match status" value="1"/>
</dbReference>
<comment type="catalytic activity">
    <reaction evidence="24">
        <text>a (3R)-hydroxyacyl-[ACP] + NADP(+) = a 3-oxoacyl-[ACP] + NADPH + H(+)</text>
        <dbReference type="Rhea" id="RHEA:17397"/>
        <dbReference type="Rhea" id="RHEA-COMP:9916"/>
        <dbReference type="Rhea" id="RHEA-COMP:9945"/>
        <dbReference type="ChEBI" id="CHEBI:15378"/>
        <dbReference type="ChEBI" id="CHEBI:57783"/>
        <dbReference type="ChEBI" id="CHEBI:58349"/>
        <dbReference type="ChEBI" id="CHEBI:78776"/>
        <dbReference type="ChEBI" id="CHEBI:78827"/>
        <dbReference type="EC" id="1.1.1.100"/>
    </reaction>
</comment>
<evidence type="ECO:0000256" key="11">
    <source>
        <dbReference type="ARBA" id="ARBA00022801"/>
    </source>
</evidence>
<dbReference type="NCBIfam" id="TIGR00556">
    <property type="entry name" value="pantethn_trn"/>
    <property type="match status" value="1"/>
</dbReference>
<dbReference type="Gene3D" id="6.10.250.1930">
    <property type="match status" value="1"/>
</dbReference>
<dbReference type="Pfam" id="PF22235">
    <property type="entry name" value="FAS1_thioest_ins"/>
    <property type="match status" value="1"/>
</dbReference>
<dbReference type="Pfam" id="PF16073">
    <property type="entry name" value="SAT"/>
    <property type="match status" value="1"/>
</dbReference>
<dbReference type="Gene3D" id="6.10.60.10">
    <property type="match status" value="1"/>
</dbReference>
<dbReference type="Pfam" id="PF13452">
    <property type="entry name" value="FAS1_DH_region"/>
    <property type="match status" value="1"/>
</dbReference>
<dbReference type="EC" id="2.3.1.86" evidence="2"/>
<keyword evidence="7" id="KW-0444">Lipid biosynthesis</keyword>
<dbReference type="Pfam" id="PF08354">
    <property type="entry name" value="Fas1-AflB-like_hel"/>
    <property type="match status" value="1"/>
</dbReference>
<dbReference type="Gene3D" id="2.40.128.700">
    <property type="match status" value="1"/>
</dbReference>
<evidence type="ECO:0000256" key="26">
    <source>
        <dbReference type="SAM" id="MobiDB-lite"/>
    </source>
</evidence>
<dbReference type="InterPro" id="IPR039569">
    <property type="entry name" value="FAS1-like_DH_region"/>
</dbReference>
<dbReference type="Pfam" id="PF18325">
    <property type="entry name" value="Fas_alpha_ACP"/>
    <property type="match status" value="1"/>
</dbReference>
<evidence type="ECO:0000313" key="29">
    <source>
        <dbReference type="EMBL" id="EKM57810.1"/>
    </source>
</evidence>
<dbReference type="GO" id="GO:0004318">
    <property type="term" value="F:enoyl-[acyl-carrier-protein] reductase (NADH) activity"/>
    <property type="evidence" value="ECO:0007669"/>
    <property type="project" value="InterPro"/>
</dbReference>
<dbReference type="InterPro" id="IPR029069">
    <property type="entry name" value="HotDog_dom_sf"/>
</dbReference>
<dbReference type="InterPro" id="IPR014031">
    <property type="entry name" value="Ketoacyl_synth_C"/>
</dbReference>
<dbReference type="SUPFAM" id="SSF56214">
    <property type="entry name" value="4'-phosphopantetheinyl transferase"/>
    <property type="match status" value="1"/>
</dbReference>
<evidence type="ECO:0000256" key="25">
    <source>
        <dbReference type="ARBA" id="ARBA00049541"/>
    </source>
</evidence>
<dbReference type="Gene3D" id="3.20.20.70">
    <property type="entry name" value="Aldolase class I"/>
    <property type="match status" value="1"/>
</dbReference>
<dbReference type="FunCoup" id="K5WEY1">
    <property type="interactions" value="27"/>
</dbReference>
<dbReference type="Gene3D" id="3.40.366.10">
    <property type="entry name" value="Malonyl-Coenzyme A Acyl Carrier Protein, domain 2"/>
    <property type="match status" value="3"/>
</dbReference>
<keyword evidence="9" id="KW-0808">Transferase</keyword>
<dbReference type="InterPro" id="IPR013785">
    <property type="entry name" value="Aldolase_TIM"/>
</dbReference>
<dbReference type="FunFam" id="3.30.70.3330:FF:000001">
    <property type="entry name" value="Fatty acid synthase subunit beta dehydratase"/>
    <property type="match status" value="1"/>
</dbReference>
<dbReference type="PRINTS" id="PR01483">
    <property type="entry name" value="FASYNTHASE"/>
</dbReference>
<dbReference type="GO" id="GO:0016787">
    <property type="term" value="F:hydrolase activity"/>
    <property type="evidence" value="ECO:0007669"/>
    <property type="project" value="UniProtKB-KW"/>
</dbReference>
<dbReference type="InterPro" id="IPR036291">
    <property type="entry name" value="NAD(P)-bd_dom_sf"/>
</dbReference>
<keyword evidence="6" id="KW-0596">Phosphopantetheine</keyword>
<dbReference type="Gene3D" id="3.10.129.10">
    <property type="entry name" value="Hotdog Thioesterase"/>
    <property type="match status" value="1"/>
</dbReference>
<dbReference type="SUPFAM" id="SSF53901">
    <property type="entry name" value="Thiolase-like"/>
    <property type="match status" value="2"/>
</dbReference>
<keyword evidence="12" id="KW-0276">Fatty acid metabolism</keyword>
<evidence type="ECO:0000256" key="2">
    <source>
        <dbReference type="ARBA" id="ARBA00012878"/>
    </source>
</evidence>
<name>K5WEY1_PHACS</name>
<dbReference type="GO" id="GO:0006633">
    <property type="term" value="P:fatty acid biosynthetic process"/>
    <property type="evidence" value="ECO:0007669"/>
    <property type="project" value="UniProtKB-KW"/>
</dbReference>
<dbReference type="EMBL" id="JH930470">
    <property type="protein sequence ID" value="EKM57810.1"/>
    <property type="molecule type" value="Genomic_DNA"/>
</dbReference>
<evidence type="ECO:0000256" key="17">
    <source>
        <dbReference type="ARBA" id="ARBA00023027"/>
    </source>
</evidence>
<comment type="similarity">
    <text evidence="1">Belongs to the thiolase-like superfamily. Fungal fatty acid synthetase subunit alpha family.</text>
</comment>
<evidence type="ECO:0000256" key="15">
    <source>
        <dbReference type="ARBA" id="ARBA00023002"/>
    </source>
</evidence>
<evidence type="ECO:0000256" key="20">
    <source>
        <dbReference type="ARBA" id="ARBA00023239"/>
    </source>
</evidence>
<dbReference type="FunFam" id="3.90.470.20:FF:000005">
    <property type="entry name" value="Fatty acid synthase alpha subunit FasA"/>
    <property type="match status" value="1"/>
</dbReference>
<dbReference type="PANTHER" id="PTHR10982">
    <property type="entry name" value="MALONYL COA-ACYL CARRIER PROTEIN TRANSACYLASE"/>
    <property type="match status" value="1"/>
</dbReference>
<dbReference type="Gene3D" id="3.40.47.10">
    <property type="match status" value="1"/>
</dbReference>
<dbReference type="Gene3D" id="3.40.50.720">
    <property type="entry name" value="NAD(P)-binding Rossmann-like Domain"/>
    <property type="match status" value="1"/>
</dbReference>
<evidence type="ECO:0000256" key="9">
    <source>
        <dbReference type="ARBA" id="ARBA00022679"/>
    </source>
</evidence>
<dbReference type="InterPro" id="IPR037143">
    <property type="entry name" value="4-PPantetheinyl_Trfase_dom_sf"/>
</dbReference>
<dbReference type="InterPro" id="IPR032088">
    <property type="entry name" value="SAT"/>
</dbReference>
<dbReference type="SUPFAM" id="SSF52151">
    <property type="entry name" value="FabD/lysophospholipase-like"/>
    <property type="match status" value="2"/>
</dbReference>
<dbReference type="SMART" id="SM00827">
    <property type="entry name" value="PKS_AT"/>
    <property type="match status" value="1"/>
</dbReference>
<dbReference type="Gene3D" id="6.10.140.1410">
    <property type="match status" value="1"/>
</dbReference>
<accession>K5WEY1</accession>
<dbReference type="EC" id="2.3.1.41" evidence="4"/>
<keyword evidence="18" id="KW-0443">Lipid metabolism</keyword>
<dbReference type="CDD" id="cd03447">
    <property type="entry name" value="FAS_MaoC"/>
    <property type="match status" value="1"/>
</dbReference>
<dbReference type="InterPro" id="IPR003965">
    <property type="entry name" value="Fatty_acid_synthase"/>
</dbReference>
<feature type="domain" description="Carrier" evidence="27">
    <location>
        <begin position="2220"/>
        <end position="2298"/>
    </location>
</feature>
<dbReference type="GO" id="GO:0019171">
    <property type="term" value="F:(3R)-hydroxyacyl-[acyl-carrier-protein] dehydratase activity"/>
    <property type="evidence" value="ECO:0007669"/>
    <property type="project" value="InterPro"/>
</dbReference>
<dbReference type="InterPro" id="IPR018201">
    <property type="entry name" value="Ketoacyl_synth_AS"/>
</dbReference>
<dbReference type="SUPFAM" id="SSF51735">
    <property type="entry name" value="NAD(P)-binding Rossmann-fold domains"/>
    <property type="match status" value="1"/>
</dbReference>
<dbReference type="InterPro" id="IPR014043">
    <property type="entry name" value="Acyl_transferase_dom"/>
</dbReference>
<dbReference type="GO" id="GO:0004321">
    <property type="term" value="F:fatty-acyl-CoA synthase activity"/>
    <property type="evidence" value="ECO:0007669"/>
    <property type="project" value="UniProtKB-EC"/>
</dbReference>
<dbReference type="FunFam" id="3.40.366.10:FF:000003">
    <property type="entry name" value="Fatty acid synthase subunit beta dehydratase"/>
    <property type="match status" value="1"/>
</dbReference>
<dbReference type="FunFam" id="1.20.930.70:FF:000001">
    <property type="entry name" value="Fatty acid synthase beta subunit dehydratase"/>
    <property type="match status" value="1"/>
</dbReference>
<evidence type="ECO:0000256" key="12">
    <source>
        <dbReference type="ARBA" id="ARBA00022832"/>
    </source>
</evidence>
<keyword evidence="10" id="KW-0479">Metal-binding</keyword>
<dbReference type="SUPFAM" id="SSF51412">
    <property type="entry name" value="Inosine monophosphate dehydrogenase (IMPDH)"/>
    <property type="match status" value="1"/>
</dbReference>
<dbReference type="InterPro" id="IPR008278">
    <property type="entry name" value="4-PPantetheinyl_Trfase_dom"/>
</dbReference>
<dbReference type="Gene3D" id="1.20.930.70">
    <property type="match status" value="1"/>
</dbReference>
<dbReference type="PROSITE" id="PS52004">
    <property type="entry name" value="KS3_2"/>
    <property type="match status" value="1"/>
</dbReference>
<evidence type="ECO:0000256" key="7">
    <source>
        <dbReference type="ARBA" id="ARBA00022516"/>
    </source>
</evidence>
<evidence type="ECO:0000259" key="28">
    <source>
        <dbReference type="PROSITE" id="PS52004"/>
    </source>
</evidence>
<dbReference type="SUPFAM" id="SSF54637">
    <property type="entry name" value="Thioesterase/thiol ester dehydrase-isomerase"/>
    <property type="match status" value="2"/>
</dbReference>
<evidence type="ECO:0000256" key="18">
    <source>
        <dbReference type="ARBA" id="ARBA00023098"/>
    </source>
</evidence>
<evidence type="ECO:0000256" key="5">
    <source>
        <dbReference type="ARBA" id="ARBA00014008"/>
    </source>
</evidence>
<dbReference type="KEGG" id="pco:PHACADRAFT_206686"/>
<dbReference type="HAMAP" id="MF_00101">
    <property type="entry name" value="AcpS"/>
    <property type="match status" value="1"/>
</dbReference>
<dbReference type="FunFam" id="3.40.366.10:FF:000006">
    <property type="entry name" value="Fatty acid synthase beta subunit dehydratase"/>
    <property type="match status" value="1"/>
</dbReference>
<dbReference type="Pfam" id="PF17951">
    <property type="entry name" value="FAS_meander"/>
    <property type="match status" value="1"/>
</dbReference>
<dbReference type="Gene3D" id="3.30.1120.100">
    <property type="match status" value="1"/>
</dbReference>
<dbReference type="RefSeq" id="XP_007393154.1">
    <property type="nucleotide sequence ID" value="XM_007393092.1"/>
</dbReference>
<dbReference type="InterPro" id="IPR016035">
    <property type="entry name" value="Acyl_Trfase/lysoPLipase"/>
</dbReference>
<keyword evidence="30" id="KW-1185">Reference proteome</keyword>
<protein>
    <recommendedName>
        <fullName evidence="5">Fatty acid synthase subunit alpha</fullName>
        <ecNumber evidence="3">1.1.1.100</ecNumber>
        <ecNumber evidence="4">2.3.1.41</ecNumber>
        <ecNumber evidence="2">2.3.1.86</ecNumber>
    </recommendedName>
</protein>
<dbReference type="GO" id="GO:0005835">
    <property type="term" value="C:fatty acid synthase complex"/>
    <property type="evidence" value="ECO:0007669"/>
    <property type="project" value="InterPro"/>
</dbReference>
<dbReference type="PROSITE" id="PS00606">
    <property type="entry name" value="KS3_1"/>
    <property type="match status" value="1"/>
</dbReference>
<comment type="catalytic activity">
    <reaction evidence="25">
        <text>a fatty acyl-[ACP] + malonyl-[ACP] + H(+) = a 3-oxoacyl-[ACP] + holo-[ACP] + CO2</text>
        <dbReference type="Rhea" id="RHEA:22836"/>
        <dbReference type="Rhea" id="RHEA-COMP:9623"/>
        <dbReference type="Rhea" id="RHEA-COMP:9685"/>
        <dbReference type="Rhea" id="RHEA-COMP:9916"/>
        <dbReference type="Rhea" id="RHEA-COMP:14125"/>
        <dbReference type="ChEBI" id="CHEBI:15378"/>
        <dbReference type="ChEBI" id="CHEBI:16526"/>
        <dbReference type="ChEBI" id="CHEBI:64479"/>
        <dbReference type="ChEBI" id="CHEBI:78449"/>
        <dbReference type="ChEBI" id="CHEBI:78776"/>
        <dbReference type="ChEBI" id="CHEBI:138651"/>
        <dbReference type="EC" id="2.3.1.41"/>
    </reaction>
</comment>
<dbReference type="Gene3D" id="3.30.70.3330">
    <property type="match status" value="1"/>
</dbReference>
<dbReference type="CDD" id="cd08950">
    <property type="entry name" value="KR_fFAS_SDR_c_like"/>
    <property type="match status" value="1"/>
</dbReference>
<evidence type="ECO:0000256" key="22">
    <source>
        <dbReference type="ARBA" id="ARBA00033756"/>
    </source>
</evidence>
<keyword evidence="11" id="KW-0378">Hydrolase</keyword>
<dbReference type="InterPro" id="IPR041099">
    <property type="entry name" value="FAS1_N"/>
</dbReference>
<dbReference type="FunFam" id="3.20.20.70:FF:000078">
    <property type="entry name" value="Fatty acid synthase beta subunit dehydratase"/>
    <property type="match status" value="1"/>
</dbReference>
<dbReference type="Pfam" id="PF00109">
    <property type="entry name" value="ketoacyl-synt"/>
    <property type="match status" value="1"/>
</dbReference>
<comment type="subunit">
    <text evidence="22">[Alpha(6)beta(6)] hexamers of two multifunctional subunits (alpha and beta).</text>
</comment>
<dbReference type="GO" id="GO:0008897">
    <property type="term" value="F:holo-[acyl-carrier-protein] synthase activity"/>
    <property type="evidence" value="ECO:0007669"/>
    <property type="project" value="InterPro"/>
</dbReference>
<dbReference type="GO" id="GO:0004315">
    <property type="term" value="F:3-oxoacyl-[acyl-carrier-protein] synthase activity"/>
    <property type="evidence" value="ECO:0007669"/>
    <property type="project" value="UniProtKB-EC"/>
</dbReference>
<keyword evidence="21" id="KW-0511">Multifunctional enzyme</keyword>
<feature type="compositionally biased region" description="Polar residues" evidence="26">
    <location>
        <begin position="3418"/>
        <end position="3427"/>
    </location>
</feature>
<reference evidence="29 30" key="1">
    <citation type="journal article" date="2012" name="BMC Genomics">
        <title>Comparative genomics of the white-rot fungi, Phanerochaete carnosa and P. chrysosporium, to elucidate the genetic basis of the distinct wood types they colonize.</title>
        <authorList>
            <person name="Suzuki H."/>
            <person name="MacDonald J."/>
            <person name="Syed K."/>
            <person name="Salamov A."/>
            <person name="Hori C."/>
            <person name="Aerts A."/>
            <person name="Henrissat B."/>
            <person name="Wiebenga A."/>
            <person name="vanKuyk P.A."/>
            <person name="Barry K."/>
            <person name="Lindquist E."/>
            <person name="LaButti K."/>
            <person name="Lapidus A."/>
            <person name="Lucas S."/>
            <person name="Coutinho P."/>
            <person name="Gong Y."/>
            <person name="Samejima M."/>
            <person name="Mahadevan R."/>
            <person name="Abou-Zaid M."/>
            <person name="de Vries R.P."/>
            <person name="Igarashi K."/>
            <person name="Yadav J.S."/>
            <person name="Grigoriev I.V."/>
            <person name="Master E.R."/>
        </authorList>
    </citation>
    <scope>NUCLEOTIDE SEQUENCE [LARGE SCALE GENOMIC DNA]</scope>
    <source>
        <strain evidence="29 30">HHB-10118-sp</strain>
    </source>
</reference>
<evidence type="ECO:0000256" key="21">
    <source>
        <dbReference type="ARBA" id="ARBA00023268"/>
    </source>
</evidence>
<dbReference type="GO" id="GO:0000287">
    <property type="term" value="F:magnesium ion binding"/>
    <property type="evidence" value="ECO:0007669"/>
    <property type="project" value="InterPro"/>
</dbReference>
<dbReference type="InterPro" id="IPR041550">
    <property type="entry name" value="FASI_helical"/>
</dbReference>
<keyword evidence="13" id="KW-0460">Magnesium</keyword>
<dbReference type="Pfam" id="PF01575">
    <property type="entry name" value="MaoC_dehydratas"/>
    <property type="match status" value="1"/>
</dbReference>
<dbReference type="OrthoDB" id="4251012at2759"/>
<dbReference type="InterPro" id="IPR013565">
    <property type="entry name" value="Fas1/AflB-like_central"/>
</dbReference>
<dbReference type="Pfam" id="PF01648">
    <property type="entry name" value="ACPS"/>
    <property type="match status" value="1"/>
</dbReference>
<evidence type="ECO:0000256" key="1">
    <source>
        <dbReference type="ARBA" id="ARBA00007485"/>
    </source>
</evidence>
<evidence type="ECO:0000256" key="10">
    <source>
        <dbReference type="ARBA" id="ARBA00022723"/>
    </source>
</evidence>
<organism evidence="29 30">
    <name type="scientific">Phanerochaete carnosa (strain HHB-10118-sp)</name>
    <name type="common">White-rot fungus</name>
    <name type="synonym">Peniophora carnosa</name>
    <dbReference type="NCBI Taxonomy" id="650164"/>
    <lineage>
        <taxon>Eukaryota</taxon>
        <taxon>Fungi</taxon>
        <taxon>Dikarya</taxon>
        <taxon>Basidiomycota</taxon>
        <taxon>Agaricomycotina</taxon>
        <taxon>Agaricomycetes</taxon>
        <taxon>Polyporales</taxon>
        <taxon>Phanerochaetaceae</taxon>
        <taxon>Phanerochaete</taxon>
    </lineage>
</organism>
<dbReference type="InterPro" id="IPR002539">
    <property type="entry name" value="MaoC-like_dom"/>
</dbReference>
<dbReference type="InterPro" id="IPR014030">
    <property type="entry name" value="Ketoacyl_synth_N"/>
</dbReference>
<dbReference type="InterPro" id="IPR020841">
    <property type="entry name" value="PKS_Beta-ketoAc_synthase_dom"/>
</dbReference>
<evidence type="ECO:0000256" key="4">
    <source>
        <dbReference type="ARBA" id="ARBA00013191"/>
    </source>
</evidence>
<dbReference type="Pfam" id="PF00698">
    <property type="entry name" value="Acyl_transf_1"/>
    <property type="match status" value="1"/>
</dbReference>
<keyword evidence="14" id="KW-0521">NADP</keyword>
<dbReference type="FunFam" id="3.30.70.2490:FF:000001">
    <property type="entry name" value="Fatty acid synthase subunit alpha"/>
    <property type="match status" value="1"/>
</dbReference>
<dbReference type="InterPro" id="IPR050830">
    <property type="entry name" value="Fungal_FAS"/>
</dbReference>
<dbReference type="Gene3D" id="1.20.1050.120">
    <property type="match status" value="1"/>
</dbReference>
<keyword evidence="8" id="KW-0597">Phosphoprotein</keyword>
<evidence type="ECO:0000259" key="27">
    <source>
        <dbReference type="PROSITE" id="PS50075"/>
    </source>
</evidence>
<dbReference type="InterPro" id="IPR016039">
    <property type="entry name" value="Thiolase-like"/>
</dbReference>
<evidence type="ECO:0000313" key="30">
    <source>
        <dbReference type="Proteomes" id="UP000008370"/>
    </source>
</evidence>
<dbReference type="PANTHER" id="PTHR10982:SF21">
    <property type="entry name" value="FATTY ACID SYNTHASE SUBUNIT BETA"/>
    <property type="match status" value="1"/>
</dbReference>
<dbReference type="GO" id="GO:0004312">
    <property type="term" value="F:fatty acid synthase activity"/>
    <property type="evidence" value="ECO:0007669"/>
    <property type="project" value="InterPro"/>
</dbReference>
<dbReference type="STRING" id="650164.K5WEY1"/>
<evidence type="ECO:0000256" key="3">
    <source>
        <dbReference type="ARBA" id="ARBA00012948"/>
    </source>
</evidence>
<dbReference type="InterPro" id="IPR047224">
    <property type="entry name" value="FAS_alpha_su_C"/>
</dbReference>
<dbReference type="InterPro" id="IPR040899">
    <property type="entry name" value="Fas_alpha_ACP"/>
</dbReference>
<dbReference type="FunFam" id="3.90.25.70:FF:000001">
    <property type="entry name" value="Fatty acid synthase subunit alpha"/>
    <property type="match status" value="1"/>
</dbReference>
<dbReference type="Proteomes" id="UP000008370">
    <property type="component" value="Unassembled WGS sequence"/>
</dbReference>
<dbReference type="InParanoid" id="K5WEY1"/>
<dbReference type="Pfam" id="PF02801">
    <property type="entry name" value="Ketoacyl-synt_C"/>
    <property type="match status" value="1"/>
</dbReference>
<dbReference type="Gene3D" id="3.90.25.70">
    <property type="match status" value="1"/>
</dbReference>
<dbReference type="InterPro" id="IPR040883">
    <property type="entry name" value="FAS_meander"/>
</dbReference>
<keyword evidence="19" id="KW-0275">Fatty acid biosynthesis</keyword>
<evidence type="ECO:0000256" key="24">
    <source>
        <dbReference type="ARBA" id="ARBA00048508"/>
    </source>
</evidence>
<evidence type="ECO:0000256" key="13">
    <source>
        <dbReference type="ARBA" id="ARBA00022842"/>
    </source>
</evidence>
<dbReference type="GeneID" id="18912534"/>
<evidence type="ECO:0000256" key="14">
    <source>
        <dbReference type="ARBA" id="ARBA00022857"/>
    </source>
</evidence>
<dbReference type="InterPro" id="IPR009081">
    <property type="entry name" value="PP-bd_ACP"/>
</dbReference>
<feature type="region of interest" description="Disordered" evidence="26">
    <location>
        <begin position="3405"/>
        <end position="3427"/>
    </location>
</feature>
<gene>
    <name evidence="29" type="ORF">PHACADRAFT_206686</name>
</gene>
<dbReference type="Gene3D" id="3.30.70.2490">
    <property type="match status" value="1"/>
</dbReference>
<dbReference type="InterPro" id="IPR002582">
    <property type="entry name" value="ACPS"/>
</dbReference>
<dbReference type="HOGENOM" id="CLU_000114_2_0_1"/>
<sequence length="3931" mass="433644">MASPSTSQGITTRPILIHSGPVTISIPVPSQGDEWIVAEVLRDQFAAKRSAQDTIDTTAEIDDVAEASVELFALFLRFIAEKLDDEPQSSAARTALLLGALKHFTSTYLSEQDIHNVSASFDSDVRKTVLSAYYYALATLEDKQISAPRAPASALLQAAEKGEAGIYALFGGQGTNEVYMDELQGLYDIYTPYVAPFVAAMVSSILVPLATRWESTNYYEYGLDVLSWLSGESPRPSIPYLASIPISYPLIALTQLVQYLIVCRVANLTPGELRSLLAGTTGHSQGLGSAIAISASVSFESFFENSKKMLKWSFFSSLRGQEFFPILALEPSIVKDAIEGGEGPPTPMLTVGGLRLKDLEAHVKKTNAHLSENSKLQISLHNASKVFVVTGPPRALYGLVTSLRKIKAPSGLDQSKTPFSQRKPVFGMRFLVVNVPYHSHYLEGATKKLIEEDLGGEELWTPQDLGIPVYNTEDGTDLRNATGSLTATLCDLIFTRPLHWMKATAFPETATHAIDFGPGGLNGCGGMTARNLDGRGIRVSILGDKGKGIAELFDGKQIRREDWWSKKYMPSLVKTSDGTLHIDTPFSRLLGKPPIMVAGMTPSTVRAGFVSAILNAGYHVELAGGGHYNAAALRAKVAEIQAQIPSGVGLTLNSLYINPRQFGFQLPLWQEMRREGLPIEGFCVAAGIPSTDKAAEIIEGLKNAGIKHVSFKPGSVEGIRQVVNIAAANPDFPIILQWTGGRAGGHHSCEDFHQPIISTYNSIRQQRNICLIAGSGFGGADDVWPYLTGDWSVERFDLQPMPFDGFLFASRVMVAKEAHTSSSVKDLIVAAKGVDDAEWEGTYAKETGGVLTVRSELGEPIHKIANRAVKLWKEFDDTVFKLPKDKRAAWLVEHRAEVIDKLNKNFNKPWFGWKKDDSVVEDLADMTYEEVVLRMVRLMYVAHQERWVDNSLRNLTGDWLRRVEERFAGVDNGSKASIIQSFSILDKPHAFIEEFFRTYPLATEQLLATEDKAYFLAISQRPGQKPVPFIPILDASFEVWFKKDSLWAAEDIDGVFDQDPQRVCILQGPVAVKHSIVKDEPIRDLLGNITSLLAQKLLERLYGGDESKVPVVDFLGNRPVALPEDIASALGVQRSIAEKEIVYQVSESLPESSLWLETLAGPRRDWLRALLVAPIIVQGTQYIDNPLRRLFAPRKHQRVVIDIENGLPTGISLYGAARSHGEHKRDFKAVEVKYESASRHIHVTLFEDRRDVAVPLHLEFEYKPSMGFAPIHEIADNRNKRIKEFYWRLWFGDDEVLPDIDVRATYTGPEVTIEASHIETFCGIVGNQSESFKTVRTKEVQAPMDFAIVTGWQAIMKAIFPQSIDGDLLKLVHLSNGFRLINGARPLKAGDVCKAEARIVSVTNTDTGKAVKVKGFVTRDDQPVIEVVSSFLYRGRFDDFQNTFELVEEPDYIVEVPDEAAVGVLKSKEWFDWSDETKPLQAGITLVFRVKSEVTYRNKTCFKSVNVSGDIFVRDQIKRLVKVGSIDFQHEDSRGNPVVAYLKRHGQPQGQVCLLPDGGYTMTTPPGTTVFTTPSTNEPYSKTSGDFNPIHVNPYFSDYASLPGTITHGMWSSAATRRYIETVVAQGKPDRVVAYDVTFVGMVLPGDELKATVKHTGMRDGNIVVNVQTVNQRGEKVLEGTAEVAQPTTTYVFTGQGSQEPGMGMELYNNSPAARSVWDAADAHLTAVYGFSIIEIVKDNPKEKTIHFGGIKGQAIRQRYMDMTYDTMDKDGNVKTLPLFGDINVRTQRYTFSHPAGLLFATQFAQIALVVTERAAFEDMRAKGFVQNDSAFAGHSLGEYSALASIADVLPISALADVVFYRGITMQRAVERDAHNRSNYAMCAVNPSRISKTFTDAALREVVDNIANRTGCLLEIVNSNVEGQQYVCAGELVALETLSNVLNYLKIEKVDIQKLTEKLTVDQVKAMLAKIIDSCFMKAQEKQKDDGYIKLERGHATIPLPGIDVPFHSRYLWAGVLPFRAYLSKKINPAHLDPDRLIGKYVPNLVAKPFDVTKDYAQLIYDQTLSPRLDKVLRKWDQENWGSYEQRQKLAYVILVELLAYQFASPVRWIETQDLLFQHYKFERFIEIGPSPTLTGMATRTFKAKYETQDDSVCHTRLVLCHAKNTKEVYYQFEDEAEAPAEGEAEAEPTAASAAAVPAAPVAAAAPVAPPAGGAAAIEDVPLKSTDVLVAIVAQKLKKQVGEIPLSKSIKDLVGGKSTMQNEILGDLQLEFSSAPEKGEELPLEELGSALSVGYSGALGKHSSGLVSRLVGGKMPGGFNVSTIKSYLNKTWGLGPQRADAVLLLGATMEPPKRLGAEAEAKAWLDSVVAVYAQRAGVSLSSGAAGGAGGGGGGGAVINSEEFLKFQAEQETFARQQIELYMRYLKQDSRAGEIKYDAEKTNVTALQTRLDAISREHGDTYIDGIQPVFDALKARHFDSSWNWVRQDALLMFYDIIFGRLTTVDREITARCIQIMNRADPELVTYMQYYIDRCDPNRGETYQLAKQFGQQLIDNCREVVGQPPLYKDVTFPTAPHTEVTDKGDIVYSEVVRENVRKLEAYVEEMASGDTVTPPANIQKIQDDVLKLWNVVKNQPEISDEQKNRVKALYEGVVRSLHKRSESRPRAGAPRARRSSSQFLRPQVSGIASVTADKIPLLHLKRKVGTSWEYSSNLTGVYLDILHEIATSGTTFKDKNALLTGVGKGSIGIEILKGLLAGGAHVVITTSRYSRATVEYYQSIFQRYGSKGSALTVVPFNQGSKQDVEALVDYIYSTLGMDLDYVLPFAAVPENGREIDGLDDKSELAHRIMLVNLLRLLGAVKIKKASRHFVTRPTQVILPLSPNHGLFGNDGLYSESKVSLETLFNRWNSESWGEYLCLAGAVIGWTRGTGIMDATNTVAHELESYGVRTFSAKEMAFNILGLMHPLLFSITQVEPIWADLNGGMDRLPDLAEITTRIRMSLRQKSDLRRAVTRDNAADFKTIQGDKAERVLQTVNVTPRANFKFEFPTLESLESLEDVSRLRGMIDLDKVIVVTGFAEVGPWGSSRTRWEMEARGEFTIEGCIEMAWMMGFIKHFDGRLKDGSLHVGWVDAKSGEPVDDKDVRARYEKDILAHAGARMIEPELFRGYDPKKKVFHQEIELIHDLEPFEAAEAEAHKYKHEHGDKCDIWAGEGDQWFVKFKKGARIFVPKAVRFNRLVAGQIPTGWDAGRYGIPADIVAQTDRTTLWALVCAAEALNMSGIIDPYELYQHVHPSEVGTSLGSGMGGMESLARMFKDRRDEKDVQNDILQETFINTTAGWVNLLLLSSSGPIKIPVGACATALQSLEIACDTLLSGKAKVMLAGGFDDLSEEGSYEFANMKATSNAETELAMGREPTEMSRPATTTRSGFMESQGTGVHVLMSAKTALELGAPVRGIVAFTSTSSDKAGRSVPAPGRGALSIAREVPSKHPVPILDLEYRRRQLDFRRKQIAQWLENERELLQGEVEYRKSQGQELDEEYLSSRVADMDREAARQEKDALAVYGMLEGQDERTAPLRRALAVWGLTADDVGVLSIHGTSTGANEKNETDIWNNVFTSLNRTRGNAVPIMAQKGLCGHSKGGSAAWQLAGLLQSVYSGIIPGNRNADNIDSLFKQHTYLMFPSKTIHTDGIRVGLMSSFGFGQVGGTCLILHPRFLFGAIEPSLYEKYRVENRRRYRLSYKAMSEMMITNSLVRIKDAPPYTKELEGPVLLNSMARATYDSKTGSYAFTKKLLNAPNLDVSNAPAMTEILSKEAASGVGVDQELISAVPSWNLTFVERNFTEAEVAYCTSQPSPPASFAARWVGKEAVFKALGVSSKGAAAPLKDIEIIPDESGVPTVVLHGDAKAAAEAKGISKVHISLSHSETTAIAFAQATTA</sequence>
<keyword evidence="17" id="KW-0520">NAD</keyword>
<dbReference type="Gene3D" id="6.10.140.1400">
    <property type="match status" value="1"/>
</dbReference>
<evidence type="ECO:0000256" key="6">
    <source>
        <dbReference type="ARBA" id="ARBA00022450"/>
    </source>
</evidence>
<dbReference type="Pfam" id="PF17828">
    <property type="entry name" value="FAS_N"/>
    <property type="match status" value="1"/>
</dbReference>
<evidence type="ECO:0000256" key="8">
    <source>
        <dbReference type="ARBA" id="ARBA00022553"/>
    </source>
</evidence>
<dbReference type="Pfam" id="PF18314">
    <property type="entry name" value="FAS_I_H"/>
    <property type="match status" value="1"/>
</dbReference>
<dbReference type="InterPro" id="IPR004568">
    <property type="entry name" value="Ppantetheine-prot_Trfase_dom"/>
</dbReference>
<dbReference type="PROSITE" id="PS50075">
    <property type="entry name" value="CARRIER"/>
    <property type="match status" value="1"/>
</dbReference>
<dbReference type="InterPro" id="IPR001227">
    <property type="entry name" value="Ac_transferase_dom_sf"/>
</dbReference>
<dbReference type="Gene3D" id="3.90.470.20">
    <property type="entry name" value="4'-phosphopantetheinyl transferase domain"/>
    <property type="match status" value="1"/>
</dbReference>